<accession>A0A8J5G4U2</accession>
<evidence type="ECO:0008006" key="4">
    <source>
        <dbReference type="Google" id="ProtNLM"/>
    </source>
</evidence>
<dbReference type="EMBL" id="JACMSC010000011">
    <property type="protein sequence ID" value="KAG6501048.1"/>
    <property type="molecule type" value="Genomic_DNA"/>
</dbReference>
<dbReference type="AlphaFoldDB" id="A0A8J5G4U2"/>
<keyword evidence="3" id="KW-1185">Reference proteome</keyword>
<dbReference type="Proteomes" id="UP000734854">
    <property type="component" value="Unassembled WGS sequence"/>
</dbReference>
<feature type="signal peptide" evidence="1">
    <location>
        <begin position="1"/>
        <end position="22"/>
    </location>
</feature>
<evidence type="ECO:0000313" key="2">
    <source>
        <dbReference type="EMBL" id="KAG6501048.1"/>
    </source>
</evidence>
<dbReference type="InterPro" id="IPR006740">
    <property type="entry name" value="DUF604"/>
</dbReference>
<gene>
    <name evidence="2" type="ORF">ZIOFF_040914</name>
</gene>
<evidence type="ECO:0000313" key="3">
    <source>
        <dbReference type="Proteomes" id="UP000734854"/>
    </source>
</evidence>
<feature type="chain" id="PRO_5035293184" description="Secreted protein" evidence="1">
    <location>
        <begin position="23"/>
        <end position="104"/>
    </location>
</feature>
<name>A0A8J5G4U2_ZINOF</name>
<sequence>MLWTVSIAWGFSVLVSWRVNSSLEMEMPVRTFLNWYHHADYGTYTFNTRPVVHQPCHCPFIYYLSACCYDRARRTTVTMYVRHCDMWRNSERLTYSLLMDDNDK</sequence>
<dbReference type="PANTHER" id="PTHR10811">
    <property type="entry name" value="FRINGE-RELATED"/>
    <property type="match status" value="1"/>
</dbReference>
<comment type="caution">
    <text evidence="2">The sequence shown here is derived from an EMBL/GenBank/DDBJ whole genome shotgun (WGS) entry which is preliminary data.</text>
</comment>
<proteinExistence type="predicted"/>
<evidence type="ECO:0000256" key="1">
    <source>
        <dbReference type="SAM" id="SignalP"/>
    </source>
</evidence>
<dbReference type="Pfam" id="PF04646">
    <property type="entry name" value="DUF604"/>
    <property type="match status" value="1"/>
</dbReference>
<keyword evidence="1" id="KW-0732">Signal</keyword>
<protein>
    <recommendedName>
        <fullName evidence="4">Secreted protein</fullName>
    </recommendedName>
</protein>
<organism evidence="2 3">
    <name type="scientific">Zingiber officinale</name>
    <name type="common">Ginger</name>
    <name type="synonym">Amomum zingiber</name>
    <dbReference type="NCBI Taxonomy" id="94328"/>
    <lineage>
        <taxon>Eukaryota</taxon>
        <taxon>Viridiplantae</taxon>
        <taxon>Streptophyta</taxon>
        <taxon>Embryophyta</taxon>
        <taxon>Tracheophyta</taxon>
        <taxon>Spermatophyta</taxon>
        <taxon>Magnoliopsida</taxon>
        <taxon>Liliopsida</taxon>
        <taxon>Zingiberales</taxon>
        <taxon>Zingiberaceae</taxon>
        <taxon>Zingiber</taxon>
    </lineage>
</organism>
<reference evidence="2 3" key="1">
    <citation type="submission" date="2020-08" db="EMBL/GenBank/DDBJ databases">
        <title>Plant Genome Project.</title>
        <authorList>
            <person name="Zhang R.-G."/>
        </authorList>
    </citation>
    <scope>NUCLEOTIDE SEQUENCE [LARGE SCALE GENOMIC DNA]</scope>
    <source>
        <tissue evidence="2">Rhizome</tissue>
    </source>
</reference>